<sequence>QIKTRTALDLPIKARLSAWFFTKSLSLAATNCLMAVNEDWRPSMQILTISIRSSGEMIKSGGNNLTLKGWPLTLELCFHQLQRGQPEDHQQRGSKFWVS</sequence>
<dbReference type="AlphaFoldDB" id="A0A4Y1QN74"/>
<evidence type="ECO:0000313" key="1">
    <source>
        <dbReference type="EMBL" id="BBG93310.1"/>
    </source>
</evidence>
<proteinExistence type="predicted"/>
<gene>
    <name evidence="1" type="ORF">Prudu_001284</name>
</gene>
<reference evidence="1" key="1">
    <citation type="journal article" date="2019" name="Science">
        <title>Mutation of a bHLH transcription factor allowed almond domestication.</title>
        <authorList>
            <person name="Sanchez-Perez R."/>
            <person name="Pavan S."/>
            <person name="Mazzeo R."/>
            <person name="Moldovan C."/>
            <person name="Aiese Cigliano R."/>
            <person name="Del Cueto J."/>
            <person name="Ricciardi F."/>
            <person name="Lotti C."/>
            <person name="Ricciardi L."/>
            <person name="Dicenta F."/>
            <person name="Lopez-Marques R.L."/>
            <person name="Lindberg Moller B."/>
        </authorList>
    </citation>
    <scope>NUCLEOTIDE SEQUENCE</scope>
</reference>
<accession>A0A4Y1QN74</accession>
<name>A0A4Y1QN74_PRUDU</name>
<feature type="non-terminal residue" evidence="1">
    <location>
        <position position="1"/>
    </location>
</feature>
<protein>
    <submittedName>
        <fullName evidence="1">ARM repeat superfamily protein</fullName>
    </submittedName>
</protein>
<dbReference type="EMBL" id="AP019297">
    <property type="protein sequence ID" value="BBG93310.1"/>
    <property type="molecule type" value="Genomic_DNA"/>
</dbReference>
<organism evidence="1">
    <name type="scientific">Prunus dulcis</name>
    <name type="common">Almond</name>
    <name type="synonym">Amygdalus dulcis</name>
    <dbReference type="NCBI Taxonomy" id="3755"/>
    <lineage>
        <taxon>Eukaryota</taxon>
        <taxon>Viridiplantae</taxon>
        <taxon>Streptophyta</taxon>
        <taxon>Embryophyta</taxon>
        <taxon>Tracheophyta</taxon>
        <taxon>Spermatophyta</taxon>
        <taxon>Magnoliopsida</taxon>
        <taxon>eudicotyledons</taxon>
        <taxon>Gunneridae</taxon>
        <taxon>Pentapetalae</taxon>
        <taxon>rosids</taxon>
        <taxon>fabids</taxon>
        <taxon>Rosales</taxon>
        <taxon>Rosaceae</taxon>
        <taxon>Amygdaloideae</taxon>
        <taxon>Amygdaleae</taxon>
        <taxon>Prunus</taxon>
    </lineage>
</organism>